<dbReference type="PhylomeDB" id="C7G071"/>
<dbReference type="InterPro" id="IPR002575">
    <property type="entry name" value="Aminoglycoside_PTrfase"/>
</dbReference>
<evidence type="ECO:0000313" key="3">
    <source>
        <dbReference type="EMBL" id="EEU04049.1"/>
    </source>
</evidence>
<dbReference type="Gene3D" id="3.90.1200.10">
    <property type="match status" value="1"/>
</dbReference>
<dbReference type="PANTHER" id="PTHR21064">
    <property type="entry name" value="AMINOGLYCOSIDE PHOSPHOTRANSFERASE DOMAIN-CONTAINING PROTEIN-RELATED"/>
    <property type="match status" value="1"/>
</dbReference>
<dbReference type="InParanoid" id="C7G071"/>
<organism evidence="3 4">
    <name type="scientific">Dictyostelium discoideum</name>
    <name type="common">Social amoeba</name>
    <dbReference type="NCBI Taxonomy" id="44689"/>
    <lineage>
        <taxon>Eukaryota</taxon>
        <taxon>Amoebozoa</taxon>
        <taxon>Evosea</taxon>
        <taxon>Eumycetozoa</taxon>
        <taxon>Dictyostelia</taxon>
        <taxon>Dictyosteliales</taxon>
        <taxon>Dictyosteliaceae</taxon>
        <taxon>Dictyostelium</taxon>
    </lineage>
</organism>
<dbReference type="PaxDb" id="44689-DDB0252876"/>
<feature type="domain" description="Aminoglycoside phosphotransferase" evidence="2">
    <location>
        <begin position="48"/>
        <end position="229"/>
    </location>
</feature>
<dbReference type="Proteomes" id="UP000002195">
    <property type="component" value="Unassembled WGS sequence"/>
</dbReference>
<reference evidence="3 4" key="1">
    <citation type="journal article" date="2005" name="Nature">
        <title>The genome of the social amoeba Dictyostelium discoideum.</title>
        <authorList>
            <consortium name="The Dictyostelium discoideum Sequencing Consortium"/>
            <person name="Eichinger L."/>
            <person name="Pachebat J.A."/>
            <person name="Glockner G."/>
            <person name="Rajandream M.A."/>
            <person name="Sucgang R."/>
            <person name="Berriman M."/>
            <person name="Song J."/>
            <person name="Olsen R."/>
            <person name="Szafranski K."/>
            <person name="Xu Q."/>
            <person name="Tunggal B."/>
            <person name="Kummerfeld S."/>
            <person name="Madera M."/>
            <person name="Konfortov B.A."/>
            <person name="Rivero F."/>
            <person name="Bankier A.T."/>
            <person name="Lehmann R."/>
            <person name="Hamlin N."/>
            <person name="Davies R."/>
            <person name="Gaudet P."/>
            <person name="Fey P."/>
            <person name="Pilcher K."/>
            <person name="Chen G."/>
            <person name="Saunders D."/>
            <person name="Sodergren E."/>
            <person name="Davis P."/>
            <person name="Kerhornou A."/>
            <person name="Nie X."/>
            <person name="Hall N."/>
            <person name="Anjard C."/>
            <person name="Hemphill L."/>
            <person name="Bason N."/>
            <person name="Farbrother P."/>
            <person name="Desany B."/>
            <person name="Just E."/>
            <person name="Morio T."/>
            <person name="Rost R."/>
            <person name="Churcher C."/>
            <person name="Cooper J."/>
            <person name="Haydock S."/>
            <person name="van Driessche N."/>
            <person name="Cronin A."/>
            <person name="Goodhead I."/>
            <person name="Muzny D."/>
            <person name="Mourier T."/>
            <person name="Pain A."/>
            <person name="Lu M."/>
            <person name="Harper D."/>
            <person name="Lindsay R."/>
            <person name="Hauser H."/>
            <person name="James K."/>
            <person name="Quiles M."/>
            <person name="Madan Babu M."/>
            <person name="Saito T."/>
            <person name="Buchrieser C."/>
            <person name="Wardroper A."/>
            <person name="Felder M."/>
            <person name="Thangavelu M."/>
            <person name="Johnson D."/>
            <person name="Knights A."/>
            <person name="Loulseged H."/>
            <person name="Mungall K."/>
            <person name="Oliver K."/>
            <person name="Price C."/>
            <person name="Quail M.A."/>
            <person name="Urushihara H."/>
            <person name="Hernandez J."/>
            <person name="Rabbinowitsch E."/>
            <person name="Steffen D."/>
            <person name="Sanders M."/>
            <person name="Ma J."/>
            <person name="Kohara Y."/>
            <person name="Sharp S."/>
            <person name="Simmonds M."/>
            <person name="Spiegler S."/>
            <person name="Tivey A."/>
            <person name="Sugano S."/>
            <person name="White B."/>
            <person name="Walker D."/>
            <person name="Woodward J."/>
            <person name="Winckler T."/>
            <person name="Tanaka Y."/>
            <person name="Shaulsky G."/>
            <person name="Schleicher M."/>
            <person name="Weinstock G."/>
            <person name="Rosenthal A."/>
            <person name="Cox E.C."/>
            <person name="Chisholm R.L."/>
            <person name="Gibbs R."/>
            <person name="Loomis W.F."/>
            <person name="Platzer M."/>
            <person name="Kay R.R."/>
            <person name="Williams J."/>
            <person name="Dear P.H."/>
            <person name="Noegel A.A."/>
            <person name="Barrell B."/>
            <person name="Kuspa A."/>
        </authorList>
    </citation>
    <scope>NUCLEOTIDE SEQUENCE [LARGE SCALE GENOMIC DNA]</scope>
    <source>
        <strain evidence="3 4">AX4</strain>
    </source>
</reference>
<accession>C7G071</accession>
<dbReference type="Pfam" id="PF01636">
    <property type="entry name" value="APH"/>
    <property type="match status" value="1"/>
</dbReference>
<dbReference type="AlphaFoldDB" id="C7G071"/>
<dbReference type="OMA" id="DMAPFIT"/>
<evidence type="ECO:0000256" key="1">
    <source>
        <dbReference type="ARBA" id="ARBA00038240"/>
    </source>
</evidence>
<evidence type="ECO:0000313" key="4">
    <source>
        <dbReference type="Proteomes" id="UP000002195"/>
    </source>
</evidence>
<protein>
    <recommendedName>
        <fullName evidence="2">Aminoglycoside phosphotransferase domain-containing protein</fullName>
    </recommendedName>
</protein>
<gene>
    <name evidence="3" type="ORF">DDB_G0295739</name>
</gene>
<dbReference type="SUPFAM" id="SSF56112">
    <property type="entry name" value="Protein kinase-like (PK-like)"/>
    <property type="match status" value="1"/>
</dbReference>
<dbReference type="InterPro" id="IPR050249">
    <property type="entry name" value="Pseudomonas-type_ThrB"/>
</dbReference>
<evidence type="ECO:0000259" key="2">
    <source>
        <dbReference type="Pfam" id="PF01636"/>
    </source>
</evidence>
<sequence length="332" mass="38395">MGLFEKIEVDNDKLKSIALKYWGVELGKCLKSSQNHTFLVSKINEITKESENFILRVTPDPKKERIESTKLEVKLLNYLNDNKLPVCPTIANLVDGEGMVVIDDLIICLFKYATGESINYVEWKWLENQEMAIGLGRWFGELHKLTRSFVKEYPEMSKKARHWQTLHSGVLKGVPVNQLDIESSKDPNQFTIIHGDVNPSNYHWDASIGMPSMFDWDQLQESWLLYDLSAPIWGVVSLEKFGMGGPVPLANPKQYIDLLLQGYEPTIGEKVDRNALDRMIEIRRQLYIRFCKAAVIELADKPDSPMYLFCKKMTDNFENEEREQLEKEKENK</sequence>
<dbReference type="SMR" id="C7G071"/>
<dbReference type="PANTHER" id="PTHR21064:SF6">
    <property type="entry name" value="AMINOGLYCOSIDE PHOSPHOTRANSFERASE DOMAIN-CONTAINING PROTEIN"/>
    <property type="match status" value="1"/>
</dbReference>
<comment type="caution">
    <text evidence="3">The sequence shown here is derived from an EMBL/GenBank/DDBJ whole genome shotgun (WGS) entry which is preliminary data.</text>
</comment>
<dbReference type="KEGG" id="ddi:DDB_G0295739"/>
<dbReference type="VEuPathDB" id="AmoebaDB:DDB_G0295739"/>
<dbReference type="HOGENOM" id="CLU_837904_0_0_1"/>
<comment type="similarity">
    <text evidence="1">Belongs to the pseudomonas-type ThrB family.</text>
</comment>
<keyword evidence="4" id="KW-1185">Reference proteome</keyword>
<dbReference type="InterPro" id="IPR011009">
    <property type="entry name" value="Kinase-like_dom_sf"/>
</dbReference>
<dbReference type="eggNOG" id="ENOG502SFH1">
    <property type="taxonomic scope" value="Eukaryota"/>
</dbReference>
<dbReference type="GeneID" id="8627529"/>
<dbReference type="EMBL" id="AAFI02000161">
    <property type="protein sequence ID" value="EEU04049.1"/>
    <property type="molecule type" value="Genomic_DNA"/>
</dbReference>
<dbReference type="RefSeq" id="XP_002649101.1">
    <property type="nucleotide sequence ID" value="XM_002649055.1"/>
</dbReference>
<proteinExistence type="inferred from homology"/>
<dbReference type="dictyBase" id="DDB_G0295739"/>
<name>C7G071_DICDI</name>
<dbReference type="GO" id="GO:0019202">
    <property type="term" value="F:amino acid kinase activity"/>
    <property type="evidence" value="ECO:0000318"/>
    <property type="project" value="GO_Central"/>
</dbReference>